<name>A0A8S1RLM3_9CILI</name>
<feature type="domain" description="CBM20" evidence="1">
    <location>
        <begin position="1"/>
        <end position="86"/>
    </location>
</feature>
<dbReference type="PANTHER" id="PTHR15048">
    <property type="entry name" value="STARCH-BINDING DOMAIN-CONTAINING PROTEIN 1"/>
    <property type="match status" value="1"/>
</dbReference>
<dbReference type="PANTHER" id="PTHR15048:SF0">
    <property type="entry name" value="STARCH-BINDING DOMAIN-CONTAINING PROTEIN 1"/>
    <property type="match status" value="1"/>
</dbReference>
<dbReference type="SMART" id="SM01065">
    <property type="entry name" value="CBM_2"/>
    <property type="match status" value="1"/>
</dbReference>
<keyword evidence="3" id="KW-1185">Reference proteome</keyword>
<dbReference type="Proteomes" id="UP000692954">
    <property type="component" value="Unassembled WGS sequence"/>
</dbReference>
<reference evidence="2" key="1">
    <citation type="submission" date="2021-01" db="EMBL/GenBank/DDBJ databases">
        <authorList>
            <consortium name="Genoscope - CEA"/>
            <person name="William W."/>
        </authorList>
    </citation>
    <scope>NUCLEOTIDE SEQUENCE</scope>
</reference>
<proteinExistence type="predicted"/>
<evidence type="ECO:0000259" key="1">
    <source>
        <dbReference type="SMART" id="SM01065"/>
    </source>
</evidence>
<dbReference type="Pfam" id="PF00686">
    <property type="entry name" value="CBM_20"/>
    <property type="match status" value="1"/>
</dbReference>
<sequence>MISVQKHVNYGEVILIVGDCHKIQWNVSHGIQMQWNQNDIWTATLDSCCLPINYRYVVVKQDNRQIVEWEDGINRIFNSHQDLHHDIWGHLRITLKFITYLDSNITLHLYTHNGRQKIPIISSDDQYTSNFLIPNKSIHQLAYKYQSNHKWERGPARMIHTHPIINNVIHVTDSAVDFNLNYNPIFQNLY</sequence>
<protein>
    <recommendedName>
        <fullName evidence="1">CBM20 domain-containing protein</fullName>
    </recommendedName>
</protein>
<dbReference type="OrthoDB" id="273181at2759"/>
<dbReference type="EMBL" id="CAJJDN010000181">
    <property type="protein sequence ID" value="CAD8127939.1"/>
    <property type="molecule type" value="Genomic_DNA"/>
</dbReference>
<gene>
    <name evidence="2" type="ORF">PSON_ATCC_30995.1.T1810066</name>
</gene>
<accession>A0A8S1RLM3</accession>
<dbReference type="AlphaFoldDB" id="A0A8S1RLM3"/>
<dbReference type="GO" id="GO:0016020">
    <property type="term" value="C:membrane"/>
    <property type="evidence" value="ECO:0007669"/>
    <property type="project" value="TreeGrafter"/>
</dbReference>
<evidence type="ECO:0000313" key="2">
    <source>
        <dbReference type="EMBL" id="CAD8127939.1"/>
    </source>
</evidence>
<organism evidence="2 3">
    <name type="scientific">Paramecium sonneborni</name>
    <dbReference type="NCBI Taxonomy" id="65129"/>
    <lineage>
        <taxon>Eukaryota</taxon>
        <taxon>Sar</taxon>
        <taxon>Alveolata</taxon>
        <taxon>Ciliophora</taxon>
        <taxon>Intramacronucleata</taxon>
        <taxon>Oligohymenophorea</taxon>
        <taxon>Peniculida</taxon>
        <taxon>Parameciidae</taxon>
        <taxon>Paramecium</taxon>
    </lineage>
</organism>
<dbReference type="GO" id="GO:2001070">
    <property type="term" value="F:starch binding"/>
    <property type="evidence" value="ECO:0007669"/>
    <property type="project" value="InterPro"/>
</dbReference>
<dbReference type="InterPro" id="IPR002044">
    <property type="entry name" value="CBM20"/>
</dbReference>
<evidence type="ECO:0000313" key="3">
    <source>
        <dbReference type="Proteomes" id="UP000692954"/>
    </source>
</evidence>
<comment type="caution">
    <text evidence="2">The sequence shown here is derived from an EMBL/GenBank/DDBJ whole genome shotgun (WGS) entry which is preliminary data.</text>
</comment>